<keyword evidence="1" id="KW-0805">Transcription regulation</keyword>
<dbReference type="NCBIfam" id="NF033788">
    <property type="entry name" value="HTH_metalloreg"/>
    <property type="match status" value="1"/>
</dbReference>
<organism evidence="5 6">
    <name type="scientific">Aurantimicrobium photophilum</name>
    <dbReference type="NCBI Taxonomy" id="1987356"/>
    <lineage>
        <taxon>Bacteria</taxon>
        <taxon>Bacillati</taxon>
        <taxon>Actinomycetota</taxon>
        <taxon>Actinomycetes</taxon>
        <taxon>Micrococcales</taxon>
        <taxon>Microbacteriaceae</taxon>
        <taxon>Aurantimicrobium</taxon>
    </lineage>
</organism>
<evidence type="ECO:0000256" key="3">
    <source>
        <dbReference type="ARBA" id="ARBA00023163"/>
    </source>
</evidence>
<dbReference type="OrthoDB" id="3628603at2"/>
<dbReference type="EMBL" id="CP023994">
    <property type="protein sequence ID" value="AWR22249.1"/>
    <property type="molecule type" value="Genomic_DNA"/>
</dbReference>
<evidence type="ECO:0000256" key="2">
    <source>
        <dbReference type="ARBA" id="ARBA00023125"/>
    </source>
</evidence>
<proteinExistence type="predicted"/>
<dbReference type="InterPro" id="IPR036388">
    <property type="entry name" value="WH-like_DNA-bd_sf"/>
</dbReference>
<dbReference type="AlphaFoldDB" id="A0A2Z3RZV0"/>
<evidence type="ECO:0000313" key="5">
    <source>
        <dbReference type="EMBL" id="AWR22249.1"/>
    </source>
</evidence>
<keyword evidence="2" id="KW-0238">DNA-binding</keyword>
<gene>
    <name evidence="5" type="ORF">AURMO_01666</name>
</gene>
<dbReference type="SUPFAM" id="SSF46785">
    <property type="entry name" value="Winged helix' DNA-binding domain"/>
    <property type="match status" value="1"/>
</dbReference>
<evidence type="ECO:0000313" key="6">
    <source>
        <dbReference type="Proteomes" id="UP000246894"/>
    </source>
</evidence>
<dbReference type="Proteomes" id="UP000246894">
    <property type="component" value="Chromosome"/>
</dbReference>
<reference evidence="5 6" key="1">
    <citation type="submission" date="2017-10" db="EMBL/GenBank/DDBJ databases">
        <title>Genome of an Actinobacterium that displays light-enhanced growth.</title>
        <authorList>
            <person name="Maresca J.A."/>
            <person name="Hempel P."/>
            <person name="Shevchenko O."/>
            <person name="Miller K.J."/>
            <person name="Hahn M.W."/>
        </authorList>
    </citation>
    <scope>NUCLEOTIDE SEQUENCE [LARGE SCALE GENOMIC DNA]</scope>
    <source>
        <strain evidence="5 6">MWH-Mo1</strain>
    </source>
</reference>
<dbReference type="SMART" id="SM00418">
    <property type="entry name" value="HTH_ARSR"/>
    <property type="match status" value="1"/>
</dbReference>
<dbReference type="PROSITE" id="PS50987">
    <property type="entry name" value="HTH_ARSR_2"/>
    <property type="match status" value="1"/>
</dbReference>
<dbReference type="PANTHER" id="PTHR33154">
    <property type="entry name" value="TRANSCRIPTIONAL REGULATOR, ARSR FAMILY"/>
    <property type="match status" value="1"/>
</dbReference>
<evidence type="ECO:0000259" key="4">
    <source>
        <dbReference type="PROSITE" id="PS50987"/>
    </source>
</evidence>
<keyword evidence="6" id="KW-1185">Reference proteome</keyword>
<accession>A0A2Z3RZV0</accession>
<dbReference type="InterPro" id="IPR001845">
    <property type="entry name" value="HTH_ArsR_DNA-bd_dom"/>
</dbReference>
<feature type="domain" description="HTH arsR-type" evidence="4">
    <location>
        <begin position="1"/>
        <end position="93"/>
    </location>
</feature>
<sequence length="159" mass="17072">MADIFDVVADSTRREMLQILLENLVADSGEMSVSELVARTGLSQPTVSKQLKVLREAGLVGVREDGQHRLYHLDPTPLEELEDWAIPFLSVNFPGDADEAGQERLFAAADEAVVAAGTSVGSAAATTVFQVTQAFGDLQNTTKDAVRNAVSRLRKSSGK</sequence>
<dbReference type="Pfam" id="PF01022">
    <property type="entry name" value="HTH_5"/>
    <property type="match status" value="1"/>
</dbReference>
<dbReference type="RefSeq" id="WP_110234699.1">
    <property type="nucleotide sequence ID" value="NZ_CP023994.1"/>
</dbReference>
<dbReference type="PANTHER" id="PTHR33154:SF33">
    <property type="entry name" value="TRANSCRIPTIONAL REPRESSOR SDPR"/>
    <property type="match status" value="1"/>
</dbReference>
<protein>
    <submittedName>
        <fullName evidence="5">Transcriptional repressor SdpR</fullName>
    </submittedName>
</protein>
<dbReference type="InterPro" id="IPR036390">
    <property type="entry name" value="WH_DNA-bd_sf"/>
</dbReference>
<name>A0A2Z3RZV0_9MICO</name>
<dbReference type="InterPro" id="IPR051081">
    <property type="entry name" value="HTH_MetalResp_TranReg"/>
</dbReference>
<keyword evidence="3" id="KW-0804">Transcription</keyword>
<evidence type="ECO:0000256" key="1">
    <source>
        <dbReference type="ARBA" id="ARBA00023015"/>
    </source>
</evidence>
<dbReference type="GO" id="GO:0003677">
    <property type="term" value="F:DNA binding"/>
    <property type="evidence" value="ECO:0007669"/>
    <property type="project" value="UniProtKB-KW"/>
</dbReference>
<dbReference type="InterPro" id="IPR011991">
    <property type="entry name" value="ArsR-like_HTH"/>
</dbReference>
<dbReference type="CDD" id="cd00090">
    <property type="entry name" value="HTH_ARSR"/>
    <property type="match status" value="1"/>
</dbReference>
<dbReference type="KEGG" id="aum:AURMO_01666"/>
<dbReference type="Gene3D" id="1.10.10.10">
    <property type="entry name" value="Winged helix-like DNA-binding domain superfamily/Winged helix DNA-binding domain"/>
    <property type="match status" value="1"/>
</dbReference>
<dbReference type="GO" id="GO:0003700">
    <property type="term" value="F:DNA-binding transcription factor activity"/>
    <property type="evidence" value="ECO:0007669"/>
    <property type="project" value="InterPro"/>
</dbReference>